<evidence type="ECO:0000313" key="1">
    <source>
        <dbReference type="EMBL" id="ESL04803.1"/>
    </source>
</evidence>
<dbReference type="VEuPathDB" id="TriTrypDB:TRSC58_07673"/>
<proteinExistence type="predicted"/>
<name>A0A061IRI4_TRYRA</name>
<dbReference type="AlphaFoldDB" id="A0A061IRI4"/>
<comment type="caution">
    <text evidence="1">The sequence shown here is derived from an EMBL/GenBank/DDBJ whole genome shotgun (WGS) entry which is preliminary data.</text>
</comment>
<keyword evidence="2" id="KW-1185">Reference proteome</keyword>
<gene>
    <name evidence="1" type="ORF">TRSC58_07673</name>
</gene>
<organism evidence="1 2">
    <name type="scientific">Trypanosoma rangeli SC58</name>
    <dbReference type="NCBI Taxonomy" id="429131"/>
    <lineage>
        <taxon>Eukaryota</taxon>
        <taxon>Discoba</taxon>
        <taxon>Euglenozoa</taxon>
        <taxon>Kinetoplastea</taxon>
        <taxon>Metakinetoplastina</taxon>
        <taxon>Trypanosomatida</taxon>
        <taxon>Trypanosomatidae</taxon>
        <taxon>Trypanosoma</taxon>
        <taxon>Herpetosoma</taxon>
    </lineage>
</organism>
<sequence length="77" mass="8267">MISCEIERKISGVGGVGGGKVLLMGCCFLSSLGRVKKKEADKKTKQEGTALDAGCVPTTQPSLFFYFLLPIFPFYAS</sequence>
<accession>A0A061IRI4</accession>
<dbReference type="EMBL" id="AUPL01008645">
    <property type="protein sequence ID" value="ESL04803.1"/>
    <property type="molecule type" value="Genomic_DNA"/>
</dbReference>
<evidence type="ECO:0000313" key="2">
    <source>
        <dbReference type="Proteomes" id="UP000031737"/>
    </source>
</evidence>
<protein>
    <submittedName>
        <fullName evidence="1">Uncharacterized protein</fullName>
    </submittedName>
</protein>
<dbReference type="Proteomes" id="UP000031737">
    <property type="component" value="Unassembled WGS sequence"/>
</dbReference>
<reference evidence="1 2" key="1">
    <citation type="submission" date="2013-07" db="EMBL/GenBank/DDBJ databases">
        <authorList>
            <person name="Stoco P.H."/>
            <person name="Wagner G."/>
            <person name="Gerber A."/>
            <person name="Zaha A."/>
            <person name="Thompson C."/>
            <person name="Bartholomeu D.C."/>
            <person name="Luckemeyer D.D."/>
            <person name="Bahia D."/>
            <person name="Loreto E."/>
            <person name="Prestes E.B."/>
            <person name="Lima F.M."/>
            <person name="Rodrigues-Luiz G."/>
            <person name="Vallejo G.A."/>
            <person name="Filho J.F."/>
            <person name="Monteiro K.M."/>
            <person name="Tyler K.M."/>
            <person name="de Almeida L.G."/>
            <person name="Ortiz M.F."/>
            <person name="Siervo M.A."/>
            <person name="de Moraes M.H."/>
            <person name="Cunha O.L."/>
            <person name="Mendonca-Neto R."/>
            <person name="Silva R."/>
            <person name="Teixeira S.M."/>
            <person name="Murta S.M."/>
            <person name="Sincero T.C."/>
            <person name="Mendes T.A."/>
            <person name="Urmenyi T.P."/>
            <person name="Silva V.G."/>
            <person name="da Rocha W.D."/>
            <person name="Andersson B."/>
            <person name="Romanha A.J."/>
            <person name="Steindel M."/>
            <person name="de Vasconcelos A.T."/>
            <person name="Grisard E.C."/>
        </authorList>
    </citation>
    <scope>NUCLEOTIDE SEQUENCE [LARGE SCALE GENOMIC DNA]</scope>
    <source>
        <strain evidence="1 2">SC58</strain>
    </source>
</reference>